<reference evidence="2" key="1">
    <citation type="submission" date="2021-09" db="EMBL/GenBank/DDBJ databases">
        <title>The genome of Mauremys mutica provides insights into the evolution of semi-aquatic lifestyle.</title>
        <authorList>
            <person name="Gong S."/>
            <person name="Gao Y."/>
        </authorList>
    </citation>
    <scope>NUCLEOTIDE SEQUENCE</scope>
    <source>
        <strain evidence="2">MM-2020</strain>
        <tissue evidence="2">Muscle</tissue>
    </source>
</reference>
<feature type="region of interest" description="Disordered" evidence="1">
    <location>
        <begin position="25"/>
        <end position="64"/>
    </location>
</feature>
<comment type="caution">
    <text evidence="2">The sequence shown here is derived from an EMBL/GenBank/DDBJ whole genome shotgun (WGS) entry which is preliminary data.</text>
</comment>
<evidence type="ECO:0000313" key="3">
    <source>
        <dbReference type="Proteomes" id="UP000827986"/>
    </source>
</evidence>
<evidence type="ECO:0000313" key="2">
    <source>
        <dbReference type="EMBL" id="KAH1178606.1"/>
    </source>
</evidence>
<accession>A0A9D4B333</accession>
<name>A0A9D4B333_9SAUR</name>
<sequence length="99" mass="10627">MSPDANPVLEVAWELLLVRNSFASQRAPASLPPSLERDGLSEISLGRRNGSSDPNNPPPGSFLGSYNFTRKRGLCTFPTNPPLACKPIFKTLGQGAPYA</sequence>
<organism evidence="2 3">
    <name type="scientific">Mauremys mutica</name>
    <name type="common">yellowpond turtle</name>
    <dbReference type="NCBI Taxonomy" id="74926"/>
    <lineage>
        <taxon>Eukaryota</taxon>
        <taxon>Metazoa</taxon>
        <taxon>Chordata</taxon>
        <taxon>Craniata</taxon>
        <taxon>Vertebrata</taxon>
        <taxon>Euteleostomi</taxon>
        <taxon>Archelosauria</taxon>
        <taxon>Testudinata</taxon>
        <taxon>Testudines</taxon>
        <taxon>Cryptodira</taxon>
        <taxon>Durocryptodira</taxon>
        <taxon>Testudinoidea</taxon>
        <taxon>Geoemydidae</taxon>
        <taxon>Geoemydinae</taxon>
        <taxon>Mauremys</taxon>
    </lineage>
</organism>
<keyword evidence="3" id="KW-1185">Reference proteome</keyword>
<protein>
    <submittedName>
        <fullName evidence="2">Uncharacterized protein</fullName>
    </submittedName>
</protein>
<dbReference type="AlphaFoldDB" id="A0A9D4B333"/>
<gene>
    <name evidence="2" type="ORF">KIL84_012308</name>
</gene>
<proteinExistence type="predicted"/>
<dbReference type="Proteomes" id="UP000827986">
    <property type="component" value="Unassembled WGS sequence"/>
</dbReference>
<dbReference type="EMBL" id="JAHDVG010000474">
    <property type="protein sequence ID" value="KAH1178606.1"/>
    <property type="molecule type" value="Genomic_DNA"/>
</dbReference>
<evidence type="ECO:0000256" key="1">
    <source>
        <dbReference type="SAM" id="MobiDB-lite"/>
    </source>
</evidence>